<accession>A0ABW7VQS3</accession>
<gene>
    <name evidence="3" type="ORF">ACH49Z_03700</name>
</gene>
<protein>
    <recommendedName>
        <fullName evidence="5">DUF2207 domain-containing protein</fullName>
    </recommendedName>
</protein>
<keyword evidence="1" id="KW-0175">Coiled coil</keyword>
<keyword evidence="2" id="KW-1133">Transmembrane helix</keyword>
<comment type="caution">
    <text evidence="3">The sequence shown here is derived from an EMBL/GenBank/DDBJ whole genome shotgun (WGS) entry which is preliminary data.</text>
</comment>
<evidence type="ECO:0000256" key="1">
    <source>
        <dbReference type="SAM" id="Coils"/>
    </source>
</evidence>
<evidence type="ECO:0000313" key="3">
    <source>
        <dbReference type="EMBL" id="MFI2228937.1"/>
    </source>
</evidence>
<keyword evidence="2" id="KW-0812">Transmembrane</keyword>
<feature type="coiled-coil region" evidence="1">
    <location>
        <begin position="69"/>
        <end position="96"/>
    </location>
</feature>
<feature type="transmembrane region" description="Helical" evidence="2">
    <location>
        <begin position="123"/>
        <end position="146"/>
    </location>
</feature>
<keyword evidence="2" id="KW-0472">Membrane</keyword>
<proteinExistence type="predicted"/>
<reference evidence="3 4" key="1">
    <citation type="submission" date="2024-10" db="EMBL/GenBank/DDBJ databases">
        <title>The Natural Products Discovery Center: Release of the First 8490 Sequenced Strains for Exploring Actinobacteria Biosynthetic Diversity.</title>
        <authorList>
            <person name="Kalkreuter E."/>
            <person name="Kautsar S.A."/>
            <person name="Yang D."/>
            <person name="Bader C.D."/>
            <person name="Teijaro C.N."/>
            <person name="Fluegel L."/>
            <person name="Davis C.M."/>
            <person name="Simpson J.R."/>
            <person name="Lauterbach L."/>
            <person name="Steele A.D."/>
            <person name="Gui C."/>
            <person name="Meng S."/>
            <person name="Li G."/>
            <person name="Viehrig K."/>
            <person name="Ye F."/>
            <person name="Su P."/>
            <person name="Kiefer A.F."/>
            <person name="Nichols A."/>
            <person name="Cepeda A.J."/>
            <person name="Yan W."/>
            <person name="Fan B."/>
            <person name="Jiang Y."/>
            <person name="Adhikari A."/>
            <person name="Zheng C.-J."/>
            <person name="Schuster L."/>
            <person name="Cowan T.M."/>
            <person name="Smanski M.J."/>
            <person name="Chevrette M.G."/>
            <person name="De Carvalho L.P.S."/>
            <person name="Shen B."/>
        </authorList>
    </citation>
    <scope>NUCLEOTIDE SEQUENCE [LARGE SCALE GENOMIC DNA]</scope>
    <source>
        <strain evidence="3 4">NPDC019377</strain>
    </source>
</reference>
<feature type="transmembrane region" description="Helical" evidence="2">
    <location>
        <begin position="152"/>
        <end position="170"/>
    </location>
</feature>
<sequence length="177" mass="19588">MVEWLRTEKGGFGMAATGTGPHIHAEEVVTYLISVRRQLRERITAIATQEQMAEIKGAVESKVQDPQVRQELSDLVSELAQQQQELAAKLQAQEGADAQEMRRIEIQERKWRMRKSLLDREPAAVLIGGLLLIVITAALIIAMFANTAVPEILASSFLMILGFFFGQTAGRGSVRAE</sequence>
<evidence type="ECO:0000313" key="4">
    <source>
        <dbReference type="Proteomes" id="UP001611494"/>
    </source>
</evidence>
<evidence type="ECO:0000256" key="2">
    <source>
        <dbReference type="SAM" id="Phobius"/>
    </source>
</evidence>
<keyword evidence="4" id="KW-1185">Reference proteome</keyword>
<organism evidence="3 4">
    <name type="scientific">Nocardia testacea</name>
    <dbReference type="NCBI Taxonomy" id="248551"/>
    <lineage>
        <taxon>Bacteria</taxon>
        <taxon>Bacillati</taxon>
        <taxon>Actinomycetota</taxon>
        <taxon>Actinomycetes</taxon>
        <taxon>Mycobacteriales</taxon>
        <taxon>Nocardiaceae</taxon>
        <taxon>Nocardia</taxon>
    </lineage>
</organism>
<evidence type="ECO:0008006" key="5">
    <source>
        <dbReference type="Google" id="ProtNLM"/>
    </source>
</evidence>
<dbReference type="Proteomes" id="UP001611494">
    <property type="component" value="Unassembled WGS sequence"/>
</dbReference>
<dbReference type="EMBL" id="JBIRYL010000001">
    <property type="protein sequence ID" value="MFI2228937.1"/>
    <property type="molecule type" value="Genomic_DNA"/>
</dbReference>
<dbReference type="RefSeq" id="WP_397059482.1">
    <property type="nucleotide sequence ID" value="NZ_JBIRYL010000001.1"/>
</dbReference>
<name>A0ABW7VQS3_9NOCA</name>